<dbReference type="EMBL" id="CP013695">
    <property type="protein sequence ID" value="ALU30912.1"/>
    <property type="molecule type" value="Genomic_DNA"/>
</dbReference>
<evidence type="ECO:0000313" key="6">
    <source>
        <dbReference type="EMBL" id="ALU30197.1"/>
    </source>
</evidence>
<dbReference type="GO" id="GO:0006089">
    <property type="term" value="P:lactate metabolic process"/>
    <property type="evidence" value="ECO:0007669"/>
    <property type="project" value="InterPro"/>
</dbReference>
<dbReference type="Proteomes" id="UP000065473">
    <property type="component" value="Chromosome"/>
</dbReference>
<dbReference type="Gene3D" id="1.10.1060.10">
    <property type="entry name" value="Alpha-helical ferredoxin"/>
    <property type="match status" value="1"/>
</dbReference>
<organism evidence="6 9">
    <name type="scientific">Sulfolobus acidocaldarius</name>
    <dbReference type="NCBI Taxonomy" id="2285"/>
    <lineage>
        <taxon>Archaea</taxon>
        <taxon>Thermoproteota</taxon>
        <taxon>Thermoprotei</taxon>
        <taxon>Sulfolobales</taxon>
        <taxon>Sulfolobaceae</taxon>
        <taxon>Sulfolobus</taxon>
    </lineage>
</organism>
<dbReference type="InterPro" id="IPR037171">
    <property type="entry name" value="NagB/RpiA_transferase-like"/>
</dbReference>
<proteinExistence type="predicted"/>
<dbReference type="PROSITE" id="PS00198">
    <property type="entry name" value="4FE4S_FER_1"/>
    <property type="match status" value="1"/>
</dbReference>
<dbReference type="GeneID" id="14552158"/>
<dbReference type="SUPFAM" id="SSF100950">
    <property type="entry name" value="NagB/RpiA/CoA transferase-like"/>
    <property type="match status" value="1"/>
</dbReference>
<dbReference type="InterPro" id="IPR009051">
    <property type="entry name" value="Helical_ferredxn"/>
</dbReference>
<dbReference type="GO" id="GO:0016491">
    <property type="term" value="F:oxidoreductase activity"/>
    <property type="evidence" value="ECO:0007669"/>
    <property type="project" value="UniProtKB-ARBA"/>
</dbReference>
<dbReference type="SUPFAM" id="SSF46548">
    <property type="entry name" value="alpha-helical ferredoxin"/>
    <property type="match status" value="1"/>
</dbReference>
<dbReference type="Proteomes" id="UP000060043">
    <property type="component" value="Chromosome"/>
</dbReference>
<dbReference type="RefSeq" id="WP_011278479.1">
    <property type="nucleotide sequence ID" value="NZ_BHWZ01000004.1"/>
</dbReference>
<dbReference type="AlphaFoldDB" id="A0A0U3GJ74"/>
<protein>
    <submittedName>
        <fullName evidence="6">(Fe-S)-binding protein</fullName>
    </submittedName>
</protein>
<keyword evidence="2" id="KW-0408">Iron</keyword>
<accession>A0A0U3GJ74</accession>
<dbReference type="InterPro" id="IPR017896">
    <property type="entry name" value="4Fe4S_Fe-S-bd"/>
</dbReference>
<keyword evidence="2" id="KW-0411">Iron-sulfur</keyword>
<dbReference type="Pfam" id="PF13183">
    <property type="entry name" value="Fer4_8"/>
    <property type="match status" value="1"/>
</dbReference>
<dbReference type="Gene3D" id="3.40.50.10420">
    <property type="entry name" value="NagB/RpiA/CoA transferase-like"/>
    <property type="match status" value="1"/>
</dbReference>
<keyword evidence="4" id="KW-0249">Electron transport</keyword>
<dbReference type="Pfam" id="PF02589">
    <property type="entry name" value="LUD_dom"/>
    <property type="match status" value="1"/>
</dbReference>
<gene>
    <name evidence="6" type="ORF">ATY89_09785</name>
    <name evidence="7" type="ORF">ATZ20_01340</name>
</gene>
<dbReference type="OMA" id="HCPVYDK"/>
<evidence type="ECO:0000256" key="3">
    <source>
        <dbReference type="ARBA" id="ARBA00022737"/>
    </source>
</evidence>
<dbReference type="PaxDb" id="1435377-SUSAZ_07895"/>
<keyword evidence="1" id="KW-0813">Transport</keyword>
<evidence type="ECO:0000259" key="5">
    <source>
        <dbReference type="PROSITE" id="PS51379"/>
    </source>
</evidence>
<dbReference type="GO" id="GO:0051539">
    <property type="term" value="F:4 iron, 4 sulfur cluster binding"/>
    <property type="evidence" value="ECO:0007669"/>
    <property type="project" value="UniProtKB-KW"/>
</dbReference>
<evidence type="ECO:0000256" key="1">
    <source>
        <dbReference type="ARBA" id="ARBA00022448"/>
    </source>
</evidence>
<dbReference type="EMBL" id="CP013694">
    <property type="protein sequence ID" value="ALU30197.1"/>
    <property type="molecule type" value="Genomic_DNA"/>
</dbReference>
<keyword evidence="2" id="KW-0479">Metal-binding</keyword>
<name>A0A0U3GJ74_9CREN</name>
<dbReference type="PROSITE" id="PS51379">
    <property type="entry name" value="4FE4S_FER_2"/>
    <property type="match status" value="1"/>
</dbReference>
<evidence type="ECO:0000313" key="9">
    <source>
        <dbReference type="Proteomes" id="UP000065473"/>
    </source>
</evidence>
<sequence>MSEWEIAVNRAINNNVPKVFQILNKYPYILELAKKLREAKLQVLSNPEKYIEETINSVKRIGGNAYFVRDANEAREVISKIVGSGKKVVMGKSMVAYEIGLRKHLQSIGNEVWETDLGEFLIQLADEPPSHILAPAVHMTKERIAKLIREKLHVDVDVNSSHEELVAKVREFLREKFVKADVGITGANAVAADTGSVILVENEGNIRMSSVLPTVHIAVAGVEKIVPTFYDALTEATVQAAFAGLYPPTYINVSSGPSSTGDIEMKRVSPAHGPKEFHLVIVDNGRIQISKDEILKETLLCIRCGRCHMHCPVYRVEGVDWGDPPYTGPMGAMWSYAVYRDTKPAMYCMHSGNCKEVCPMKINIPRVLERIKAIGNGSVRDGDGYRKK</sequence>
<evidence type="ECO:0000256" key="2">
    <source>
        <dbReference type="ARBA" id="ARBA00022485"/>
    </source>
</evidence>
<dbReference type="InterPro" id="IPR024185">
    <property type="entry name" value="FTHF_cligase-like_sf"/>
</dbReference>
<keyword evidence="3" id="KW-0677">Repeat</keyword>
<keyword evidence="2" id="KW-0004">4Fe-4S</keyword>
<evidence type="ECO:0000313" key="8">
    <source>
        <dbReference type="Proteomes" id="UP000060043"/>
    </source>
</evidence>
<dbReference type="PANTHER" id="PTHR47153">
    <property type="entry name" value="LACTATE UTILIZATION PROTEIN B"/>
    <property type="match status" value="1"/>
</dbReference>
<dbReference type="PANTHER" id="PTHR47153:SF2">
    <property type="entry name" value="LACTATE UTILIZATION PROTEIN B"/>
    <property type="match status" value="1"/>
</dbReference>
<dbReference type="InterPro" id="IPR017900">
    <property type="entry name" value="4Fe4S_Fe_S_CS"/>
</dbReference>
<dbReference type="STRING" id="1435377.SUSAZ_07895"/>
<dbReference type="OrthoDB" id="23833at2157"/>
<reference evidence="8 9" key="1">
    <citation type="submission" date="2015-12" db="EMBL/GenBank/DDBJ databases">
        <title>A stable core within a dynamic pangenome in Sulfolobus acidocaldarius.</title>
        <authorList>
            <person name="Anderson R."/>
            <person name="Kouris A."/>
            <person name="Seward C."/>
            <person name="Campbell K."/>
            <person name="Whitaker R."/>
        </authorList>
    </citation>
    <scope>NUCLEOTIDE SEQUENCE [LARGE SCALE GENOMIC DNA]</scope>
    <source>
        <strain evidence="6 9">GG12-C01-09</strain>
        <strain evidence="7 8">NG05B_CO5_07</strain>
    </source>
</reference>
<dbReference type="InterPro" id="IPR004452">
    <property type="entry name" value="LutB/LldF"/>
</dbReference>
<evidence type="ECO:0000256" key="4">
    <source>
        <dbReference type="ARBA" id="ARBA00022982"/>
    </source>
</evidence>
<evidence type="ECO:0000313" key="7">
    <source>
        <dbReference type="EMBL" id="ALU30912.1"/>
    </source>
</evidence>
<feature type="domain" description="4Fe-4S ferredoxin-type" evidence="5">
    <location>
        <begin position="291"/>
        <end position="322"/>
    </location>
</feature>
<dbReference type="InterPro" id="IPR003741">
    <property type="entry name" value="LUD_dom"/>
</dbReference>